<keyword evidence="1" id="KW-0328">Glycosyltransferase</keyword>
<accession>A0A5B8YL95</accession>
<dbReference type="SUPFAM" id="SSF53756">
    <property type="entry name" value="UDP-Glycosyltransferase/glycogen phosphorylase"/>
    <property type="match status" value="1"/>
</dbReference>
<evidence type="ECO:0000256" key="2">
    <source>
        <dbReference type="ARBA" id="ARBA00022679"/>
    </source>
</evidence>
<dbReference type="RefSeq" id="WP_146835699.1">
    <property type="nucleotide sequence ID" value="NZ_CP042476.1"/>
</dbReference>
<dbReference type="AlphaFoldDB" id="A0A5B8YL95"/>
<reference evidence="3 4" key="1">
    <citation type="submission" date="2019-08" db="EMBL/GenBank/DDBJ databases">
        <title>Antarcticibacterium arcticum sp. nov., a bacterium isolated from marine sediment of the Canadian Beaufort Sea.</title>
        <authorList>
            <person name="Lee Y.M."/>
            <person name="Baek K."/>
            <person name="Lee D.-H."/>
            <person name="Shin S.C."/>
            <person name="Jin Y.K."/>
            <person name="Park Y."/>
        </authorList>
    </citation>
    <scope>NUCLEOTIDE SEQUENCE [LARGE SCALE GENOMIC DNA]</scope>
    <source>
        <strain evidence="3 4">PAMC 28998</strain>
    </source>
</reference>
<sequence length="363" mass="40207">MASPPSKPEKISSSRREITRKEGEHILVIRFSAMGDVAILAPVLQAVTASYPSLKITVLTRGFFAPIFRNIPNVWVYNADLKGLHSGIRGLCRLASEMRELEVSAVADVHDVLRTNVLRSIFYLFGIPVKQIDKGRAEKKALTAEKNKVFTQLKPTFQRYADVFAQLGYPVDLSKVTFHNKQKLSPSILKITGSDQKKWVGIAPFAQHNSKVYPMDLMEEVIDRLDAQQNLKIFLFGGGAAEIEKLDSLAGSYENVTSIAGKLSFEEELDLISNLDVMLSMDSGNAHLAALYGISVITLWGVTHPYAGFAAFGQPDENNLLPDLEKYPSVPTSIYGNVVPKGYEDVMRSIPPERVVQKVLEVL</sequence>
<evidence type="ECO:0000313" key="3">
    <source>
        <dbReference type="EMBL" id="QED38484.1"/>
    </source>
</evidence>
<gene>
    <name evidence="3" type="ORF">FK178_12510</name>
</gene>
<name>A0A5B8YL95_9FLAO</name>
<keyword evidence="2 3" id="KW-0808">Transferase</keyword>
<dbReference type="OrthoDB" id="9768048at2"/>
<dbReference type="GO" id="GO:0008713">
    <property type="term" value="F:ADP-heptose-lipopolysaccharide heptosyltransferase activity"/>
    <property type="evidence" value="ECO:0007669"/>
    <property type="project" value="TreeGrafter"/>
</dbReference>
<dbReference type="KEGG" id="anp:FK178_12510"/>
<protein>
    <submittedName>
        <fullName evidence="3">Glycosyltransferase family 9 protein</fullName>
    </submittedName>
</protein>
<proteinExistence type="predicted"/>
<evidence type="ECO:0000313" key="4">
    <source>
        <dbReference type="Proteomes" id="UP000321954"/>
    </source>
</evidence>
<keyword evidence="4" id="KW-1185">Reference proteome</keyword>
<dbReference type="InterPro" id="IPR051199">
    <property type="entry name" value="LPS_LOS_Heptosyltrfase"/>
</dbReference>
<dbReference type="EMBL" id="CP042476">
    <property type="protein sequence ID" value="QED38484.1"/>
    <property type="molecule type" value="Genomic_DNA"/>
</dbReference>
<dbReference type="GO" id="GO:0009244">
    <property type="term" value="P:lipopolysaccharide core region biosynthetic process"/>
    <property type="evidence" value="ECO:0007669"/>
    <property type="project" value="TreeGrafter"/>
</dbReference>
<dbReference type="GO" id="GO:0005829">
    <property type="term" value="C:cytosol"/>
    <property type="evidence" value="ECO:0007669"/>
    <property type="project" value="TreeGrafter"/>
</dbReference>
<evidence type="ECO:0000256" key="1">
    <source>
        <dbReference type="ARBA" id="ARBA00022676"/>
    </source>
</evidence>
<dbReference type="PANTHER" id="PTHR30160">
    <property type="entry name" value="TETRAACYLDISACCHARIDE 4'-KINASE-RELATED"/>
    <property type="match status" value="1"/>
</dbReference>
<dbReference type="Proteomes" id="UP000321954">
    <property type="component" value="Chromosome"/>
</dbReference>
<organism evidence="3 4">
    <name type="scientific">Antarcticibacterium arcticum</name>
    <dbReference type="NCBI Taxonomy" id="2585771"/>
    <lineage>
        <taxon>Bacteria</taxon>
        <taxon>Pseudomonadati</taxon>
        <taxon>Bacteroidota</taxon>
        <taxon>Flavobacteriia</taxon>
        <taxon>Flavobacteriales</taxon>
        <taxon>Flavobacteriaceae</taxon>
        <taxon>Antarcticibacterium</taxon>
    </lineage>
</organism>
<dbReference type="InterPro" id="IPR002201">
    <property type="entry name" value="Glyco_trans_9"/>
</dbReference>
<dbReference type="CDD" id="cd03789">
    <property type="entry name" value="GT9_LPS_heptosyltransferase"/>
    <property type="match status" value="1"/>
</dbReference>
<dbReference type="Pfam" id="PF01075">
    <property type="entry name" value="Glyco_transf_9"/>
    <property type="match status" value="1"/>
</dbReference>
<dbReference type="Gene3D" id="3.40.50.2000">
    <property type="entry name" value="Glycogen Phosphorylase B"/>
    <property type="match status" value="2"/>
</dbReference>
<dbReference type="PANTHER" id="PTHR30160:SF22">
    <property type="entry name" value="LIPOPOLYSACCHARIDE CORE BIOSYNTHESIS PROTEIN"/>
    <property type="match status" value="1"/>
</dbReference>